<evidence type="ECO:0000256" key="1">
    <source>
        <dbReference type="SAM" id="MobiDB-lite"/>
    </source>
</evidence>
<organism evidence="2 3">
    <name type="scientific">Virgisporangium ochraceum</name>
    <dbReference type="NCBI Taxonomy" id="65505"/>
    <lineage>
        <taxon>Bacteria</taxon>
        <taxon>Bacillati</taxon>
        <taxon>Actinomycetota</taxon>
        <taxon>Actinomycetes</taxon>
        <taxon>Micromonosporales</taxon>
        <taxon>Micromonosporaceae</taxon>
        <taxon>Virgisporangium</taxon>
    </lineage>
</organism>
<sequence length="60" mass="7075">MGLLRWLFGPSDDEIEDHVRRQSSPARQATYDAERAARRAYDEGSNKRWLEDRDKYGFNA</sequence>
<evidence type="ECO:0000313" key="2">
    <source>
        <dbReference type="EMBL" id="GIJ75420.1"/>
    </source>
</evidence>
<protein>
    <submittedName>
        <fullName evidence="2">Uncharacterized protein</fullName>
    </submittedName>
</protein>
<feature type="region of interest" description="Disordered" evidence="1">
    <location>
        <begin position="16"/>
        <end position="38"/>
    </location>
</feature>
<name>A0A8J4A7P4_9ACTN</name>
<dbReference type="AlphaFoldDB" id="A0A8J4A7P4"/>
<proteinExistence type="predicted"/>
<keyword evidence="3" id="KW-1185">Reference proteome</keyword>
<dbReference type="EMBL" id="BOPH01000157">
    <property type="protein sequence ID" value="GIJ75420.1"/>
    <property type="molecule type" value="Genomic_DNA"/>
</dbReference>
<comment type="caution">
    <text evidence="2">The sequence shown here is derived from an EMBL/GenBank/DDBJ whole genome shotgun (WGS) entry which is preliminary data.</text>
</comment>
<evidence type="ECO:0000313" key="3">
    <source>
        <dbReference type="Proteomes" id="UP000635606"/>
    </source>
</evidence>
<accession>A0A8J4A7P4</accession>
<dbReference type="Proteomes" id="UP000635606">
    <property type="component" value="Unassembled WGS sequence"/>
</dbReference>
<reference evidence="2" key="1">
    <citation type="submission" date="2021-01" db="EMBL/GenBank/DDBJ databases">
        <title>Whole genome shotgun sequence of Virgisporangium ochraceum NBRC 16418.</title>
        <authorList>
            <person name="Komaki H."/>
            <person name="Tamura T."/>
        </authorList>
    </citation>
    <scope>NUCLEOTIDE SEQUENCE</scope>
    <source>
        <strain evidence="2">NBRC 16418</strain>
    </source>
</reference>
<gene>
    <name evidence="2" type="ORF">Voc01_103370</name>
</gene>